<sequence precursor="true">MSRTMCALLAAIFVSLAVAETGEAGWLKKRRSCSSCETCPPVMTVEPSTPSTAPETITPESTPSDQPMAPDQMPAPEQADLPAPDVPDLPNDMNDLLASNMGAATAPQAAAPYMMGDLFGIGGNYFLGFQNADGDGVSANNSTPINGGRRLKITESTSPMPRDRVFLLYNFFRGAFRTDSPASNVNPLGSGTGATPDAPSSVGTGNIDGQGKNWDDHRFIFGLEKTFMDGIFSAEVRIPYSYTLTTNLNVTDSGAPGVLDNQLDNITASGKALLYQDQHFALSCGMTVNTPTADDVVINQQFIARQGATGGSGQVISPRLVIRNESVHFSPFLGYLISPTRRAFFQGFVQYDFPLNSNTVRFTPTNDGVTGPTQHFLLDDQQLLNLDFSMGYWLMQRECGFVQGIAPIFEIHYTTTLNNADLIPIQDNSNNSNYRGIVGNTLNRLDVVNATVGSTFLMCNRTYMTVGASVPLNRGDHNFLYDWEFLLQLNYQFGPRRSLASESPIF</sequence>
<gene>
    <name evidence="3" type="ORF">Pan216_04920</name>
</gene>
<dbReference type="Proteomes" id="UP000317093">
    <property type="component" value="Chromosome"/>
</dbReference>
<accession>A0A518AY62</accession>
<evidence type="ECO:0000256" key="2">
    <source>
        <dbReference type="SAM" id="SignalP"/>
    </source>
</evidence>
<proteinExistence type="predicted"/>
<reference evidence="3 4" key="1">
    <citation type="submission" date="2019-02" db="EMBL/GenBank/DDBJ databases">
        <title>Deep-cultivation of Planctomycetes and their phenomic and genomic characterization uncovers novel biology.</title>
        <authorList>
            <person name="Wiegand S."/>
            <person name="Jogler M."/>
            <person name="Boedeker C."/>
            <person name="Pinto D."/>
            <person name="Vollmers J."/>
            <person name="Rivas-Marin E."/>
            <person name="Kohn T."/>
            <person name="Peeters S.H."/>
            <person name="Heuer A."/>
            <person name="Rast P."/>
            <person name="Oberbeckmann S."/>
            <person name="Bunk B."/>
            <person name="Jeske O."/>
            <person name="Meyerdierks A."/>
            <person name="Storesund J.E."/>
            <person name="Kallscheuer N."/>
            <person name="Luecker S."/>
            <person name="Lage O.M."/>
            <person name="Pohl T."/>
            <person name="Merkel B.J."/>
            <person name="Hornburger P."/>
            <person name="Mueller R.-W."/>
            <person name="Bruemmer F."/>
            <person name="Labrenz M."/>
            <person name="Spormann A.M."/>
            <person name="Op den Camp H."/>
            <person name="Overmann J."/>
            <person name="Amann R."/>
            <person name="Jetten M.S.M."/>
            <person name="Mascher T."/>
            <person name="Medema M.H."/>
            <person name="Devos D.P."/>
            <person name="Kaster A.-K."/>
            <person name="Ovreas L."/>
            <person name="Rohde M."/>
            <person name="Galperin M.Y."/>
            <person name="Jogler C."/>
        </authorList>
    </citation>
    <scope>NUCLEOTIDE SEQUENCE [LARGE SCALE GENOMIC DNA]</scope>
    <source>
        <strain evidence="3 4">Pan216</strain>
    </source>
</reference>
<evidence type="ECO:0000313" key="3">
    <source>
        <dbReference type="EMBL" id="QDU59661.1"/>
    </source>
</evidence>
<name>A0A518AY62_9BACT</name>
<feature type="signal peptide" evidence="2">
    <location>
        <begin position="1"/>
        <end position="19"/>
    </location>
</feature>
<keyword evidence="2" id="KW-0732">Signal</keyword>
<dbReference type="KEGG" id="knv:Pan216_04920"/>
<feature type="chain" id="PRO_5021747644" description="Secreted protein" evidence="2">
    <location>
        <begin position="20"/>
        <end position="506"/>
    </location>
</feature>
<feature type="region of interest" description="Disordered" evidence="1">
    <location>
        <begin position="182"/>
        <end position="210"/>
    </location>
</feature>
<evidence type="ECO:0000256" key="1">
    <source>
        <dbReference type="SAM" id="MobiDB-lite"/>
    </source>
</evidence>
<dbReference type="AlphaFoldDB" id="A0A518AY62"/>
<protein>
    <recommendedName>
        <fullName evidence="5">Secreted protein</fullName>
    </recommendedName>
</protein>
<feature type="region of interest" description="Disordered" evidence="1">
    <location>
        <begin position="40"/>
        <end position="87"/>
    </location>
</feature>
<keyword evidence="4" id="KW-1185">Reference proteome</keyword>
<evidence type="ECO:0000313" key="4">
    <source>
        <dbReference type="Proteomes" id="UP000317093"/>
    </source>
</evidence>
<dbReference type="OrthoDB" id="225378at2"/>
<dbReference type="EMBL" id="CP036279">
    <property type="protein sequence ID" value="QDU59661.1"/>
    <property type="molecule type" value="Genomic_DNA"/>
</dbReference>
<feature type="compositionally biased region" description="Polar residues" evidence="1">
    <location>
        <begin position="46"/>
        <end position="65"/>
    </location>
</feature>
<dbReference type="RefSeq" id="WP_145254289.1">
    <property type="nucleotide sequence ID" value="NZ_CP036279.1"/>
</dbReference>
<organism evidence="3 4">
    <name type="scientific">Kolteria novifilia</name>
    <dbReference type="NCBI Taxonomy" id="2527975"/>
    <lineage>
        <taxon>Bacteria</taxon>
        <taxon>Pseudomonadati</taxon>
        <taxon>Planctomycetota</taxon>
        <taxon>Planctomycetia</taxon>
        <taxon>Kolteriales</taxon>
        <taxon>Kolteriaceae</taxon>
        <taxon>Kolteria</taxon>
    </lineage>
</organism>
<evidence type="ECO:0008006" key="5">
    <source>
        <dbReference type="Google" id="ProtNLM"/>
    </source>
</evidence>